<evidence type="ECO:0000256" key="1">
    <source>
        <dbReference type="ARBA" id="ARBA00010062"/>
    </source>
</evidence>
<dbReference type="Proteomes" id="UP000064967">
    <property type="component" value="Chromosome"/>
</dbReference>
<dbReference type="InterPro" id="IPR051010">
    <property type="entry name" value="BCAA_transport"/>
</dbReference>
<reference evidence="5 6" key="1">
    <citation type="submission" date="2015-08" db="EMBL/GenBank/DDBJ databases">
        <authorList>
            <person name="Babu N.S."/>
            <person name="Beckwith C.J."/>
            <person name="Beseler K.G."/>
            <person name="Brison A."/>
            <person name="Carone J.V."/>
            <person name="Caskin T.P."/>
            <person name="Diamond M."/>
            <person name="Durham M.E."/>
            <person name="Foxe J.M."/>
            <person name="Go M."/>
            <person name="Henderson B.A."/>
            <person name="Jones I.B."/>
            <person name="McGettigan J.A."/>
            <person name="Micheletti S.J."/>
            <person name="Nasrallah M.E."/>
            <person name="Ortiz D."/>
            <person name="Piller C.R."/>
            <person name="Privatt S.R."/>
            <person name="Schneider S.L."/>
            <person name="Sharp S."/>
            <person name="Smith T.C."/>
            <person name="Stanton J.D."/>
            <person name="Ullery H.E."/>
            <person name="Wilson R.J."/>
            <person name="Serrano M.G."/>
            <person name="Buck G."/>
            <person name="Lee V."/>
            <person name="Wang Y."/>
            <person name="Carvalho R."/>
            <person name="Voegtly L."/>
            <person name="Shi R."/>
            <person name="Duckworth R."/>
            <person name="Johnson A."/>
            <person name="Loviza R."/>
            <person name="Walstead R."/>
            <person name="Shah Z."/>
            <person name="Kiflezghi M."/>
            <person name="Wade K."/>
            <person name="Ball S.L."/>
            <person name="Bradley K.W."/>
            <person name="Asai D.J."/>
            <person name="Bowman C.A."/>
            <person name="Russell D.A."/>
            <person name="Pope W.H."/>
            <person name="Jacobs-Sera D."/>
            <person name="Hendrix R.W."/>
            <person name="Hatfull G.F."/>
        </authorList>
    </citation>
    <scope>NUCLEOTIDE SEQUENCE [LARGE SCALE GENOMIC DNA]</scope>
    <source>
        <strain evidence="5 6">DSM 27648</strain>
    </source>
</reference>
<evidence type="ECO:0000313" key="5">
    <source>
        <dbReference type="EMBL" id="AKU96729.1"/>
    </source>
</evidence>
<dbReference type="RefSeq" id="WP_146647974.1">
    <property type="nucleotide sequence ID" value="NZ_CP012333.1"/>
</dbReference>
<gene>
    <name evidence="5" type="ORF">AKJ09_03393</name>
</gene>
<organism evidence="5 6">
    <name type="scientific">Labilithrix luteola</name>
    <dbReference type="NCBI Taxonomy" id="1391654"/>
    <lineage>
        <taxon>Bacteria</taxon>
        <taxon>Pseudomonadati</taxon>
        <taxon>Myxococcota</taxon>
        <taxon>Polyangia</taxon>
        <taxon>Polyangiales</taxon>
        <taxon>Labilitrichaceae</taxon>
        <taxon>Labilithrix</taxon>
    </lineage>
</organism>
<dbReference type="Gene3D" id="3.40.50.2300">
    <property type="match status" value="2"/>
</dbReference>
<dbReference type="PANTHER" id="PTHR30483">
    <property type="entry name" value="LEUCINE-SPECIFIC-BINDING PROTEIN"/>
    <property type="match status" value="1"/>
</dbReference>
<dbReference type="InterPro" id="IPR028082">
    <property type="entry name" value="Peripla_BP_I"/>
</dbReference>
<dbReference type="EMBL" id="CP012333">
    <property type="protein sequence ID" value="AKU96729.1"/>
    <property type="molecule type" value="Genomic_DNA"/>
</dbReference>
<evidence type="ECO:0000259" key="4">
    <source>
        <dbReference type="Pfam" id="PF13458"/>
    </source>
</evidence>
<protein>
    <submittedName>
        <fullName evidence="5">Branched-chain amino acid ABC transporter, amino acid-binding protein</fullName>
    </submittedName>
</protein>
<keyword evidence="2 3" id="KW-0732">Signal</keyword>
<dbReference type="PANTHER" id="PTHR30483:SF6">
    <property type="entry name" value="PERIPLASMIC BINDING PROTEIN OF ABC TRANSPORTER FOR NATURAL AMINO ACIDS"/>
    <property type="match status" value="1"/>
</dbReference>
<dbReference type="KEGG" id="llu:AKJ09_03393"/>
<dbReference type="InterPro" id="IPR028081">
    <property type="entry name" value="Leu-bd"/>
</dbReference>
<keyword evidence="6" id="KW-1185">Reference proteome</keyword>
<name>A0A0K1PUE2_9BACT</name>
<proteinExistence type="inferred from homology"/>
<feature type="chain" id="PRO_5005466290" evidence="3">
    <location>
        <begin position="27"/>
        <end position="385"/>
    </location>
</feature>
<evidence type="ECO:0000256" key="2">
    <source>
        <dbReference type="ARBA" id="ARBA00022729"/>
    </source>
</evidence>
<dbReference type="STRING" id="1391654.AKJ09_03393"/>
<evidence type="ECO:0000313" key="6">
    <source>
        <dbReference type="Proteomes" id="UP000064967"/>
    </source>
</evidence>
<dbReference type="PATRIC" id="fig|1391654.3.peg.3434"/>
<dbReference type="PROSITE" id="PS51257">
    <property type="entry name" value="PROKAR_LIPOPROTEIN"/>
    <property type="match status" value="1"/>
</dbReference>
<comment type="similarity">
    <text evidence="1">Belongs to the leucine-binding protein family.</text>
</comment>
<sequence length="385" mass="41640">MLSRRVFSLSLCSLALVSVFGLGVGAGCSKKSDEIPVGAYLSLSGADSTFGTDTREGIELALDERNAAGGIRGKKIRVIYEDDKSTTQEASQKVRQLIDRDKVVAVLGEVASSRSLAGGLVANNAHIPLITPSSTAVEVTQGRDWVFRVCFTDEQQGKVAARFVKNELKKNKVGIFYAAQDTYSSGLAKSFREEFTKLGGTIVVDKGYQKGETNFTTYLNELKAANPEVIFVPNYYNEMVQVARQAKQVGIPGSSFVGGDGWDSANLLEGAGAELEGAYFTNHYAPDVPWPNSKKFLAAFEEKYKHDPSSLSAQGYDAASLLFDAMGRAPDTSPEALRKAIADTKDFQGATGTLSIDKDRNANKPIVVVQIKDKKFRFATQVLAE</sequence>
<dbReference type="CDD" id="cd06347">
    <property type="entry name" value="PBP1_ABC_LivK_ligand_binding-like"/>
    <property type="match status" value="1"/>
</dbReference>
<dbReference type="OrthoDB" id="9772589at2"/>
<dbReference type="Pfam" id="PF13458">
    <property type="entry name" value="Peripla_BP_6"/>
    <property type="match status" value="1"/>
</dbReference>
<dbReference type="SUPFAM" id="SSF53822">
    <property type="entry name" value="Periplasmic binding protein-like I"/>
    <property type="match status" value="1"/>
</dbReference>
<feature type="domain" description="Leucine-binding protein" evidence="4">
    <location>
        <begin position="34"/>
        <end position="374"/>
    </location>
</feature>
<dbReference type="AlphaFoldDB" id="A0A0K1PUE2"/>
<feature type="signal peptide" evidence="3">
    <location>
        <begin position="1"/>
        <end position="26"/>
    </location>
</feature>
<accession>A0A0K1PUE2</accession>
<evidence type="ECO:0000256" key="3">
    <source>
        <dbReference type="SAM" id="SignalP"/>
    </source>
</evidence>